<reference evidence="1" key="1">
    <citation type="submission" date="2020-04" db="EMBL/GenBank/DDBJ databases">
        <authorList>
            <person name="Alioto T."/>
            <person name="Alioto T."/>
            <person name="Gomez Garrido J."/>
        </authorList>
    </citation>
    <scope>NUCLEOTIDE SEQUENCE</scope>
    <source>
        <strain evidence="1">A484AB</strain>
    </source>
</reference>
<evidence type="ECO:0000313" key="2">
    <source>
        <dbReference type="Proteomes" id="UP001152795"/>
    </source>
</evidence>
<dbReference type="AlphaFoldDB" id="A0A6S7KK51"/>
<dbReference type="Proteomes" id="UP001152795">
    <property type="component" value="Unassembled WGS sequence"/>
</dbReference>
<proteinExistence type="predicted"/>
<sequence length="213" mass="24136">MFSLKKEIWRVIHRILNPSPQPLRVDVDDLNKFFATTAQRTTANTETDVKEDLLNFVDTLQSNVSDDAAFHLRPVTFNEVLRETKGIRPDTSTEPDQLSAKYLKIVAQLVAGPLTHIINSFVAVSSFPDAWKVARITPIPKSNNSNSNSNMRPISILPVLSKAFERLTHYQLVEHIDFEKLLKQNMSGFRKGHSTTTVLLDITDILETAYFVQ</sequence>
<dbReference type="PANTHER" id="PTHR47510:SF3">
    <property type="entry name" value="ENDO_EXONUCLEASE_PHOSPHATASE DOMAIN-CONTAINING PROTEIN"/>
    <property type="match status" value="1"/>
</dbReference>
<name>A0A6S7KK51_PARCT</name>
<dbReference type="PANTHER" id="PTHR47510">
    <property type="entry name" value="REVERSE TRANSCRIPTASE DOMAIN-CONTAINING PROTEIN"/>
    <property type="match status" value="1"/>
</dbReference>
<dbReference type="EMBL" id="CACRXK020030268">
    <property type="protein sequence ID" value="CAB4042510.1"/>
    <property type="molecule type" value="Genomic_DNA"/>
</dbReference>
<protein>
    <submittedName>
        <fullName evidence="1">Uncharacterized protein</fullName>
    </submittedName>
</protein>
<organism evidence="1 2">
    <name type="scientific">Paramuricea clavata</name>
    <name type="common">Red gorgonian</name>
    <name type="synonym">Violescent sea-whip</name>
    <dbReference type="NCBI Taxonomy" id="317549"/>
    <lineage>
        <taxon>Eukaryota</taxon>
        <taxon>Metazoa</taxon>
        <taxon>Cnidaria</taxon>
        <taxon>Anthozoa</taxon>
        <taxon>Octocorallia</taxon>
        <taxon>Malacalcyonacea</taxon>
        <taxon>Plexauridae</taxon>
        <taxon>Paramuricea</taxon>
    </lineage>
</organism>
<comment type="caution">
    <text evidence="1">The sequence shown here is derived from an EMBL/GenBank/DDBJ whole genome shotgun (WGS) entry which is preliminary data.</text>
</comment>
<evidence type="ECO:0000313" key="1">
    <source>
        <dbReference type="EMBL" id="CAB4042510.1"/>
    </source>
</evidence>
<dbReference type="OrthoDB" id="8059405at2759"/>
<keyword evidence="2" id="KW-1185">Reference proteome</keyword>
<accession>A0A6S7KK51</accession>
<gene>
    <name evidence="1" type="ORF">PACLA_8A078252</name>
</gene>